<dbReference type="SUPFAM" id="SSF52402">
    <property type="entry name" value="Adenine nucleotide alpha hydrolases-like"/>
    <property type="match status" value="1"/>
</dbReference>
<dbReference type="FunFam" id="2.30.30.280:FF:000001">
    <property type="entry name" value="tRNA-specific 2-thiouridylase MnmA"/>
    <property type="match status" value="1"/>
</dbReference>
<dbReference type="OrthoDB" id="3685at2759"/>
<dbReference type="Pfam" id="PF20258">
    <property type="entry name" value="tRNA_Me_trans_C"/>
    <property type="match status" value="1"/>
</dbReference>
<dbReference type="InterPro" id="IPR023382">
    <property type="entry name" value="MnmA-like_central_sf"/>
</dbReference>
<comment type="subcellular location">
    <subcellularLocation>
        <location evidence="2">Mitochondrion</location>
    </subcellularLocation>
</comment>
<organism evidence="15 16">
    <name type="scientific">Aphidius gifuensis</name>
    <name type="common">Parasitoid wasp</name>
    <dbReference type="NCBI Taxonomy" id="684658"/>
    <lineage>
        <taxon>Eukaryota</taxon>
        <taxon>Metazoa</taxon>
        <taxon>Ecdysozoa</taxon>
        <taxon>Arthropoda</taxon>
        <taxon>Hexapoda</taxon>
        <taxon>Insecta</taxon>
        <taxon>Pterygota</taxon>
        <taxon>Neoptera</taxon>
        <taxon>Endopterygota</taxon>
        <taxon>Hymenoptera</taxon>
        <taxon>Apocrita</taxon>
        <taxon>Ichneumonoidea</taxon>
        <taxon>Braconidae</taxon>
        <taxon>Aphidiinae</taxon>
        <taxon>Aphidius</taxon>
    </lineage>
</organism>
<proteinExistence type="inferred from homology"/>
<gene>
    <name evidence="15" type="ORF">HCN44_003166</name>
</gene>
<dbReference type="GO" id="GO:0005524">
    <property type="term" value="F:ATP binding"/>
    <property type="evidence" value="ECO:0007669"/>
    <property type="project" value="UniProtKB-KW"/>
</dbReference>
<protein>
    <recommendedName>
        <fullName evidence="4">tRNA-5-taurinomethyluridine 2-sulfurtransferase</fullName>
        <ecNumber evidence="4">2.8.1.14</ecNumber>
    </recommendedName>
</protein>
<dbReference type="InterPro" id="IPR046884">
    <property type="entry name" value="MnmA-like_central"/>
</dbReference>
<dbReference type="NCBIfam" id="NF001138">
    <property type="entry name" value="PRK00143.1"/>
    <property type="match status" value="1"/>
</dbReference>
<dbReference type="AlphaFoldDB" id="A0A835CK31"/>
<comment type="caution">
    <text evidence="15">The sequence shown here is derived from an EMBL/GenBank/DDBJ whole genome shotgun (WGS) entry which is preliminary data.</text>
</comment>
<keyword evidence="16" id="KW-1185">Reference proteome</keyword>
<dbReference type="PANTHER" id="PTHR11933:SF5">
    <property type="entry name" value="MITOCHONDRIAL TRNA-SPECIFIC 2-THIOURIDYLASE 1"/>
    <property type="match status" value="1"/>
</dbReference>
<keyword evidence="9" id="KW-0067">ATP-binding</keyword>
<evidence type="ECO:0000256" key="12">
    <source>
        <dbReference type="ARBA" id="ARBA00049564"/>
    </source>
</evidence>
<dbReference type="NCBIfam" id="TIGR00420">
    <property type="entry name" value="trmU"/>
    <property type="match status" value="1"/>
</dbReference>
<keyword evidence="5" id="KW-0820">tRNA-binding</keyword>
<dbReference type="Gene3D" id="2.40.30.10">
    <property type="entry name" value="Translation factors"/>
    <property type="match status" value="1"/>
</dbReference>
<evidence type="ECO:0000313" key="16">
    <source>
        <dbReference type="Proteomes" id="UP000639338"/>
    </source>
</evidence>
<dbReference type="GO" id="GO:0002143">
    <property type="term" value="P:tRNA wobble position uridine thiolation"/>
    <property type="evidence" value="ECO:0007669"/>
    <property type="project" value="TreeGrafter"/>
</dbReference>
<dbReference type="EC" id="2.8.1.14" evidence="4"/>
<feature type="domain" description="tRNA-specific 2-thiouridylase MnmA-like C-terminal" evidence="13">
    <location>
        <begin position="289"/>
        <end position="365"/>
    </location>
</feature>
<evidence type="ECO:0000313" key="15">
    <source>
        <dbReference type="EMBL" id="KAF7987404.1"/>
    </source>
</evidence>
<dbReference type="GO" id="GO:0005739">
    <property type="term" value="C:mitochondrion"/>
    <property type="evidence" value="ECO:0007669"/>
    <property type="project" value="UniProtKB-SubCell"/>
</dbReference>
<evidence type="ECO:0000256" key="8">
    <source>
        <dbReference type="ARBA" id="ARBA00022741"/>
    </source>
</evidence>
<comment type="similarity">
    <text evidence="3">Belongs to the MnmA/TRMU family.</text>
</comment>
<name>A0A835CK31_APHGI</name>
<dbReference type="InterPro" id="IPR046885">
    <property type="entry name" value="MnmA-like_C"/>
</dbReference>
<evidence type="ECO:0000256" key="4">
    <source>
        <dbReference type="ARBA" id="ARBA00011953"/>
    </source>
</evidence>
<keyword evidence="6" id="KW-0808">Transferase</keyword>
<evidence type="ECO:0000259" key="13">
    <source>
        <dbReference type="Pfam" id="PF20258"/>
    </source>
</evidence>
<dbReference type="InterPro" id="IPR014729">
    <property type="entry name" value="Rossmann-like_a/b/a_fold"/>
</dbReference>
<reference evidence="15 16" key="1">
    <citation type="submission" date="2020-08" db="EMBL/GenBank/DDBJ databases">
        <title>Aphidius gifuensis genome sequencing and assembly.</title>
        <authorList>
            <person name="Du Z."/>
        </authorList>
    </citation>
    <scope>NUCLEOTIDE SEQUENCE [LARGE SCALE GENOMIC DNA]</scope>
    <source>
        <strain evidence="15">YNYX2018</strain>
        <tissue evidence="15">Adults</tissue>
    </source>
</reference>
<accession>A0A835CK31</accession>
<keyword evidence="7" id="KW-0819">tRNA processing</keyword>
<evidence type="ECO:0000256" key="11">
    <source>
        <dbReference type="ARBA" id="ARBA00023157"/>
    </source>
</evidence>
<dbReference type="FunFam" id="3.40.50.620:FF:000104">
    <property type="entry name" value="Mitochondrial tRNA-specific 2-thiouridylase 1"/>
    <property type="match status" value="1"/>
</dbReference>
<sequence>MFKNIVVGLSGGVDSAVATLLLKRKGFNVTAVFLKNWDTADETGKCLSDEEYKDAQRICQKLDVPLLQVDFVKDYWHEVFTYLIDSYENGTTPNPDIMCNKNIKFNKFYQYARNNLKADAIATGHYAKSSFGSYLENYSINSKVKLLNARDNTKDQTFFLSQVKQEPLQRCMFPLADYKKIDVKKIATDNGLDFIAKKDESMGICFIGSRSFQNFISEYIEDNPGNFVDYDSGKIVGKHRGFHFWTLGQRCKISGAPKAYFIYRKESSTNDILVVQGTDHPALFTRLVMTSEPYWISEEPCELINNGILECEFKFQHSHPPVPCRVYKSLNNHLVIQLAKAKRAISPGQFAVLYLNNECLGSAPILQPGPSLQMIGETIDNDLDEYLDIGIRTAMR</sequence>
<dbReference type="Gene3D" id="3.40.50.620">
    <property type="entry name" value="HUPs"/>
    <property type="match status" value="1"/>
</dbReference>
<comment type="catalytic activity">
    <reaction evidence="12">
        <text>5-taurinomethyluridine(34) in tRNA + S-sulfanyl-L-cysteinyl-[protein] + AH2 + ATP = 5-taurinomethyl-2-thiouridine(34) in tRNA + L-cysteinyl-[protein] + A + AMP + diphosphate + H(+)</text>
        <dbReference type="Rhea" id="RHEA:47040"/>
        <dbReference type="Rhea" id="RHEA-COMP:10131"/>
        <dbReference type="Rhea" id="RHEA-COMP:11726"/>
        <dbReference type="Rhea" id="RHEA-COMP:11732"/>
        <dbReference type="Rhea" id="RHEA-COMP:11733"/>
        <dbReference type="ChEBI" id="CHEBI:13193"/>
        <dbReference type="ChEBI" id="CHEBI:15378"/>
        <dbReference type="ChEBI" id="CHEBI:17499"/>
        <dbReference type="ChEBI" id="CHEBI:29950"/>
        <dbReference type="ChEBI" id="CHEBI:30616"/>
        <dbReference type="ChEBI" id="CHEBI:33019"/>
        <dbReference type="ChEBI" id="CHEBI:61963"/>
        <dbReference type="ChEBI" id="CHEBI:87171"/>
        <dbReference type="ChEBI" id="CHEBI:87172"/>
        <dbReference type="ChEBI" id="CHEBI:456215"/>
        <dbReference type="EC" id="2.8.1.14"/>
    </reaction>
</comment>
<keyword evidence="11" id="KW-1015">Disulfide bond</keyword>
<comment type="function">
    <text evidence="1">Catalyzes the 2-thiolation of uridine at the wobble position (U34) of mitochondrial tRNA(Lys), tRNA(Glu) and tRNA(Gln). Required for the formation of 5-taurinomethyl-2-thiouridine (tm5s2U) of mitochondrial tRNA(Lys), tRNA(Glu), and tRNA(Gln) at the wobble position. ATP is required to activate the C2 atom of the wobble base.</text>
</comment>
<evidence type="ECO:0000256" key="2">
    <source>
        <dbReference type="ARBA" id="ARBA00004173"/>
    </source>
</evidence>
<dbReference type="Pfam" id="PF03054">
    <property type="entry name" value="tRNA_Me_trans"/>
    <property type="match status" value="1"/>
</dbReference>
<evidence type="ECO:0000256" key="10">
    <source>
        <dbReference type="ARBA" id="ARBA00022884"/>
    </source>
</evidence>
<dbReference type="Proteomes" id="UP000639338">
    <property type="component" value="Unassembled WGS sequence"/>
</dbReference>
<dbReference type="HAMAP" id="MF_00144">
    <property type="entry name" value="tRNA_thiouridyl_MnmA"/>
    <property type="match status" value="1"/>
</dbReference>
<evidence type="ECO:0000256" key="7">
    <source>
        <dbReference type="ARBA" id="ARBA00022694"/>
    </source>
</evidence>
<dbReference type="InterPro" id="IPR004506">
    <property type="entry name" value="MnmA-like"/>
</dbReference>
<dbReference type="PANTHER" id="PTHR11933">
    <property type="entry name" value="TRNA 5-METHYLAMINOMETHYL-2-THIOURIDYLATE -METHYLTRANSFERASE"/>
    <property type="match status" value="1"/>
</dbReference>
<keyword evidence="8" id="KW-0547">Nucleotide-binding</keyword>
<feature type="domain" description="tRNA-specific 2-thiouridylase MnmA-like central" evidence="14">
    <location>
        <begin position="213"/>
        <end position="276"/>
    </location>
</feature>
<evidence type="ECO:0000256" key="5">
    <source>
        <dbReference type="ARBA" id="ARBA00022555"/>
    </source>
</evidence>
<dbReference type="CDD" id="cd01998">
    <property type="entry name" value="MnmA_TRMU-like"/>
    <property type="match status" value="1"/>
</dbReference>
<evidence type="ECO:0000259" key="14">
    <source>
        <dbReference type="Pfam" id="PF20259"/>
    </source>
</evidence>
<dbReference type="Pfam" id="PF20259">
    <property type="entry name" value="tRNA_Me_trans_M"/>
    <property type="match status" value="1"/>
</dbReference>
<evidence type="ECO:0000256" key="1">
    <source>
        <dbReference type="ARBA" id="ARBA00003986"/>
    </source>
</evidence>
<evidence type="ECO:0000256" key="3">
    <source>
        <dbReference type="ARBA" id="ARBA00006191"/>
    </source>
</evidence>
<evidence type="ECO:0000256" key="6">
    <source>
        <dbReference type="ARBA" id="ARBA00022679"/>
    </source>
</evidence>
<keyword evidence="10" id="KW-0694">RNA-binding</keyword>
<dbReference type="GO" id="GO:0000049">
    <property type="term" value="F:tRNA binding"/>
    <property type="evidence" value="ECO:0007669"/>
    <property type="project" value="UniProtKB-KW"/>
</dbReference>
<dbReference type="GO" id="GO:0061708">
    <property type="term" value="F:tRNA-5-taurinomethyluridine 2-sulfurtransferase"/>
    <property type="evidence" value="ECO:0007669"/>
    <property type="project" value="UniProtKB-EC"/>
</dbReference>
<dbReference type="EMBL" id="JACMRX010000006">
    <property type="protein sequence ID" value="KAF7987404.1"/>
    <property type="molecule type" value="Genomic_DNA"/>
</dbReference>
<dbReference type="Gene3D" id="2.30.30.280">
    <property type="entry name" value="Adenine nucleotide alpha hydrolases-like domains"/>
    <property type="match status" value="1"/>
</dbReference>
<evidence type="ECO:0000256" key="9">
    <source>
        <dbReference type="ARBA" id="ARBA00022840"/>
    </source>
</evidence>